<dbReference type="RefSeq" id="WP_198570139.1">
    <property type="nucleotide sequence ID" value="NZ_CP066167.1"/>
</dbReference>
<reference evidence="3 4" key="1">
    <citation type="submission" date="2020-12" db="EMBL/GenBank/DDBJ databases">
        <authorList>
            <person name="Shan Y."/>
        </authorList>
    </citation>
    <scope>NUCLEOTIDE SEQUENCE [LARGE SCALE GENOMIC DNA]</scope>
    <source>
        <strain evidence="4">csc3.9</strain>
    </source>
</reference>
<dbReference type="PANTHER" id="PTHR22946:SF0">
    <property type="entry name" value="DIENELACTONE HYDROLASE DOMAIN-CONTAINING PROTEIN"/>
    <property type="match status" value="1"/>
</dbReference>
<dbReference type="InterPro" id="IPR050261">
    <property type="entry name" value="FrsA_esterase"/>
</dbReference>
<gene>
    <name evidence="3" type="ORF">I6N98_01885</name>
</gene>
<sequence length="258" mass="27462">MRLLSLFTLILALLLPASGFAGVKEKAVTLPDGLGSAVLYKASKSERKGPAVVVIHEWWGLNDYARSRAKMLAKEGYTAIAVDMYGHGKVADHPKDATAFMNAALEEPEKMGARFNAAMNILKAQKGVKEDKIFAIGYCFGGAVVLEQARAGADLAGVASFHGSLGTKNPAKEGAVKAKVMVAHGGADAMVPPKQLAGFVKEMASAGVDLQLHNYPGVMHSFTNPGATAKGKEFDMPLAYDEYADKDSWAALMRFLDE</sequence>
<keyword evidence="1" id="KW-0732">Signal</keyword>
<evidence type="ECO:0000256" key="1">
    <source>
        <dbReference type="SAM" id="SignalP"/>
    </source>
</evidence>
<dbReference type="Gene3D" id="3.40.50.1820">
    <property type="entry name" value="alpha/beta hydrolase"/>
    <property type="match status" value="1"/>
</dbReference>
<dbReference type="AlphaFoldDB" id="A0A7T4UQD8"/>
<evidence type="ECO:0000313" key="3">
    <source>
        <dbReference type="EMBL" id="QQD18648.1"/>
    </source>
</evidence>
<dbReference type="Proteomes" id="UP000596063">
    <property type="component" value="Chromosome"/>
</dbReference>
<feature type="chain" id="PRO_5032794860" evidence="1">
    <location>
        <begin position="22"/>
        <end position="258"/>
    </location>
</feature>
<keyword evidence="4" id="KW-1185">Reference proteome</keyword>
<dbReference type="PANTHER" id="PTHR22946">
    <property type="entry name" value="DIENELACTONE HYDROLASE DOMAIN-CONTAINING PROTEIN-RELATED"/>
    <property type="match status" value="1"/>
</dbReference>
<dbReference type="KEGG" id="snan:I6N98_01885"/>
<organism evidence="3 4">
    <name type="scientific">Spongiibacter nanhainus</name>
    <dbReference type="NCBI Taxonomy" id="2794344"/>
    <lineage>
        <taxon>Bacteria</taxon>
        <taxon>Pseudomonadati</taxon>
        <taxon>Pseudomonadota</taxon>
        <taxon>Gammaproteobacteria</taxon>
        <taxon>Cellvibrionales</taxon>
        <taxon>Spongiibacteraceae</taxon>
        <taxon>Spongiibacter</taxon>
    </lineage>
</organism>
<protein>
    <submittedName>
        <fullName evidence="3">Dienelactone hydrolase family protein</fullName>
    </submittedName>
</protein>
<evidence type="ECO:0000313" key="4">
    <source>
        <dbReference type="Proteomes" id="UP000596063"/>
    </source>
</evidence>
<dbReference type="SUPFAM" id="SSF53474">
    <property type="entry name" value="alpha/beta-Hydrolases"/>
    <property type="match status" value="1"/>
</dbReference>
<name>A0A7T4UQD8_9GAMM</name>
<keyword evidence="3" id="KW-0378">Hydrolase</keyword>
<dbReference type="InterPro" id="IPR002925">
    <property type="entry name" value="Dienelactn_hydro"/>
</dbReference>
<dbReference type="GO" id="GO:0016787">
    <property type="term" value="F:hydrolase activity"/>
    <property type="evidence" value="ECO:0007669"/>
    <property type="project" value="UniProtKB-KW"/>
</dbReference>
<dbReference type="InterPro" id="IPR029058">
    <property type="entry name" value="AB_hydrolase_fold"/>
</dbReference>
<accession>A0A7T4UQD8</accession>
<evidence type="ECO:0000259" key="2">
    <source>
        <dbReference type="Pfam" id="PF01738"/>
    </source>
</evidence>
<proteinExistence type="predicted"/>
<dbReference type="EMBL" id="CP066167">
    <property type="protein sequence ID" value="QQD18648.1"/>
    <property type="molecule type" value="Genomic_DNA"/>
</dbReference>
<feature type="signal peptide" evidence="1">
    <location>
        <begin position="1"/>
        <end position="21"/>
    </location>
</feature>
<feature type="domain" description="Dienelactone hydrolase" evidence="2">
    <location>
        <begin position="40"/>
        <end position="257"/>
    </location>
</feature>
<dbReference type="Pfam" id="PF01738">
    <property type="entry name" value="DLH"/>
    <property type="match status" value="1"/>
</dbReference>